<feature type="compositionally biased region" description="Polar residues" evidence="10">
    <location>
        <begin position="631"/>
        <end position="650"/>
    </location>
</feature>
<evidence type="ECO:0000313" key="12">
    <source>
        <dbReference type="EMBL" id="TPX12428.1"/>
    </source>
</evidence>
<keyword evidence="13" id="KW-1185">Reference proteome</keyword>
<keyword evidence="7" id="KW-0496">Mitochondrion</keyword>
<dbReference type="GO" id="GO:0005743">
    <property type="term" value="C:mitochondrial inner membrane"/>
    <property type="evidence" value="ECO:0007669"/>
    <property type="project" value="UniProtKB-SubCell"/>
</dbReference>
<keyword evidence="3 11" id="KW-0812">Transmembrane</keyword>
<evidence type="ECO:0000256" key="2">
    <source>
        <dbReference type="ARBA" id="ARBA00005687"/>
    </source>
</evidence>
<dbReference type="GO" id="GO:0000001">
    <property type="term" value="P:mitochondrion inheritance"/>
    <property type="evidence" value="ECO:0007669"/>
    <property type="project" value="InterPro"/>
</dbReference>
<evidence type="ECO:0000256" key="11">
    <source>
        <dbReference type="SAM" id="Phobius"/>
    </source>
</evidence>
<dbReference type="InParanoid" id="A0A507B6G8"/>
<feature type="region of interest" description="Disordered" evidence="10">
    <location>
        <begin position="130"/>
        <end position="191"/>
    </location>
</feature>
<dbReference type="STRING" id="1093900.A0A507B6G8"/>
<protein>
    <recommendedName>
        <fullName evidence="14">Mitochondrial distribution and morphology protein 31</fullName>
    </recommendedName>
</protein>
<evidence type="ECO:0000256" key="6">
    <source>
        <dbReference type="ARBA" id="ARBA00022989"/>
    </source>
</evidence>
<evidence type="ECO:0000256" key="1">
    <source>
        <dbReference type="ARBA" id="ARBA00004273"/>
    </source>
</evidence>
<comment type="function">
    <text evidence="9">Involved in the organization of the mitochondrial membranes and the global structure of the mitochondria. Also required for mitochondrial distribution and mobility as well as for the maintenance of mitochondrial DNA nucleoids structures.</text>
</comment>
<dbReference type="GeneID" id="41974287"/>
<feature type="transmembrane region" description="Helical" evidence="11">
    <location>
        <begin position="249"/>
        <end position="277"/>
    </location>
</feature>
<organism evidence="12 13">
    <name type="scientific">Thyridium curvatum</name>
    <dbReference type="NCBI Taxonomy" id="1093900"/>
    <lineage>
        <taxon>Eukaryota</taxon>
        <taxon>Fungi</taxon>
        <taxon>Dikarya</taxon>
        <taxon>Ascomycota</taxon>
        <taxon>Pezizomycotina</taxon>
        <taxon>Sordariomycetes</taxon>
        <taxon>Sordariomycetidae</taxon>
        <taxon>Thyridiales</taxon>
        <taxon>Thyridiaceae</taxon>
        <taxon>Thyridium</taxon>
    </lineage>
</organism>
<sequence>MPSSTAQTQLGRQFWASIRETVDAALWNLPSSRKRLNHIGFGQARFWASRPSAGRFFTSSRHLPSPQSAKFSSTSVRRSCTSGGLLLLGLGNPTSSTQNVVTTCAAAADSAIVAGAASKTNVSRLARQAWQRGQHTGALGKGRTPARRYKSSKAGEEEVKKSAVPPKAENAQKPTTTPPKGQPEHHDPESITESMSKYLSDHLPHLPKMPHRPTKEELLAAATGFWQRMKVRFKWFSIRSMRPWNADEWGAFVSWFVFGHIVWILLGTTTFFSLVILTVNTVFAQEELAKWVGDYLTQSAGVTVVFESAIVPRWKDGVITFRNVFVSRRPGQLKSSVKKGSSTSAAAMAAAKAGHSESATEADDGNYTQFDVTINTVNVTLSFIKWWNGKGFLKDVEVKGVRGVVDRTHVVWPDEPADPLSYRHEHQPGDFEIEHFKLEDLLVTIHQPDNFRPFSMSIYSCELPQLRKQWLFYDFLSATHMSGSFDGSLFTIHPRQIHGVPAGDDHGIIAVDQVGDASAWKKFSRLRIDGLKIDHLNRGVEGPFGWIYEGNLDIVADIMFPADVDEGIGKVVSDFYDKMEEAVTSNRYLRILDNQDQEGPANDAQYALDSGPEQQGHLSRDTASILHSEPQDTSTITTTREQTAEASLSTVPEAAPHASPIDEIPRYLVMDLRLHLNDVRAQVPYFSASKDLGHSYINAALIRPIVAYINSKRTYIPINCRVVKRAPDFDGSWSIFDCGLMDDMSAEVYSAFARDVEDQQSRVRRLKKVGFWTLSMVVHALLAGVAGDYM</sequence>
<evidence type="ECO:0000256" key="4">
    <source>
        <dbReference type="ARBA" id="ARBA00022792"/>
    </source>
</evidence>
<dbReference type="OrthoDB" id="17678at2759"/>
<dbReference type="Proteomes" id="UP000319257">
    <property type="component" value="Unassembled WGS sequence"/>
</dbReference>
<evidence type="ECO:0000256" key="5">
    <source>
        <dbReference type="ARBA" id="ARBA00022946"/>
    </source>
</evidence>
<feature type="transmembrane region" description="Helical" evidence="11">
    <location>
        <begin position="769"/>
        <end position="787"/>
    </location>
</feature>
<keyword evidence="8 11" id="KW-0472">Membrane</keyword>
<evidence type="ECO:0000313" key="13">
    <source>
        <dbReference type="Proteomes" id="UP000319257"/>
    </source>
</evidence>
<dbReference type="InterPro" id="IPR012571">
    <property type="entry name" value="Mdm31/Mdm32"/>
</dbReference>
<dbReference type="PANTHER" id="PTHR31068:SF0">
    <property type="entry name" value="MITOCHONDRIAL DISTRIBUTION AND MORPHOLOGY PROTEIN 31"/>
    <property type="match status" value="1"/>
</dbReference>
<proteinExistence type="inferred from homology"/>
<evidence type="ECO:0000256" key="3">
    <source>
        <dbReference type="ARBA" id="ARBA00022692"/>
    </source>
</evidence>
<comment type="caution">
    <text evidence="12">The sequence shown here is derived from an EMBL/GenBank/DDBJ whole genome shotgun (WGS) entry which is preliminary data.</text>
</comment>
<evidence type="ECO:0000256" key="8">
    <source>
        <dbReference type="ARBA" id="ARBA00023136"/>
    </source>
</evidence>
<dbReference type="PANTHER" id="PTHR31068">
    <property type="entry name" value="MITOCHONDRIAL DISTRIBUTION AND MORPHOLOGY PROTEIN 31"/>
    <property type="match status" value="1"/>
</dbReference>
<dbReference type="AlphaFoldDB" id="A0A507B6G8"/>
<evidence type="ECO:0000256" key="10">
    <source>
        <dbReference type="SAM" id="MobiDB-lite"/>
    </source>
</evidence>
<dbReference type="FunCoup" id="A0A507B6G8">
    <property type="interactions" value="23"/>
</dbReference>
<dbReference type="GO" id="GO:0007005">
    <property type="term" value="P:mitochondrion organization"/>
    <property type="evidence" value="ECO:0007669"/>
    <property type="project" value="InterPro"/>
</dbReference>
<keyword evidence="6 11" id="KW-1133">Transmembrane helix</keyword>
<name>A0A507B6G8_9PEZI</name>
<evidence type="ECO:0000256" key="9">
    <source>
        <dbReference type="ARBA" id="ARBA00025191"/>
    </source>
</evidence>
<accession>A0A507B6G8</accession>
<evidence type="ECO:0008006" key="14">
    <source>
        <dbReference type="Google" id="ProtNLM"/>
    </source>
</evidence>
<feature type="region of interest" description="Disordered" evidence="10">
    <location>
        <begin position="599"/>
        <end position="657"/>
    </location>
</feature>
<comment type="similarity">
    <text evidence="2">Belongs to the MDM31/MDM32 family.</text>
</comment>
<keyword evidence="5" id="KW-0809">Transit peptide</keyword>
<comment type="subcellular location">
    <subcellularLocation>
        <location evidence="1">Mitochondrion inner membrane</location>
    </subcellularLocation>
</comment>
<gene>
    <name evidence="12" type="ORF">E0L32_006840</name>
</gene>
<reference evidence="12 13" key="1">
    <citation type="submission" date="2019-06" db="EMBL/GenBank/DDBJ databases">
        <title>Draft genome sequence of the filamentous fungus Phialemoniopsis curvata isolated from diesel fuel.</title>
        <authorList>
            <person name="Varaljay V.A."/>
            <person name="Lyon W.J."/>
            <person name="Crouch A.L."/>
            <person name="Drake C.E."/>
            <person name="Hollomon J.M."/>
            <person name="Nadeau L.J."/>
            <person name="Nunn H.S."/>
            <person name="Stevenson B.S."/>
            <person name="Bojanowski C.L."/>
            <person name="Crookes-Goodson W.J."/>
        </authorList>
    </citation>
    <scope>NUCLEOTIDE SEQUENCE [LARGE SCALE GENOMIC DNA]</scope>
    <source>
        <strain evidence="12 13">D216</strain>
    </source>
</reference>
<dbReference type="Pfam" id="PF08118">
    <property type="entry name" value="MDM31_MDM32"/>
    <property type="match status" value="1"/>
</dbReference>
<dbReference type="RefSeq" id="XP_030994139.1">
    <property type="nucleotide sequence ID" value="XM_031141517.1"/>
</dbReference>
<dbReference type="EMBL" id="SKBQ01000040">
    <property type="protein sequence ID" value="TPX12428.1"/>
    <property type="molecule type" value="Genomic_DNA"/>
</dbReference>
<evidence type="ECO:0000256" key="7">
    <source>
        <dbReference type="ARBA" id="ARBA00023128"/>
    </source>
</evidence>
<keyword evidence="4" id="KW-0999">Mitochondrion inner membrane</keyword>